<keyword evidence="2" id="KW-0238">DNA-binding</keyword>
<feature type="domain" description="HTH asnC-type" evidence="4">
    <location>
        <begin position="11"/>
        <end position="66"/>
    </location>
</feature>
<dbReference type="EMBL" id="LR778114">
    <property type="protein sequence ID" value="CAB1128885.1"/>
    <property type="molecule type" value="Genomic_DNA"/>
</dbReference>
<dbReference type="PANTHER" id="PTHR30154:SF34">
    <property type="entry name" value="TRANSCRIPTIONAL REGULATOR AZLB"/>
    <property type="match status" value="1"/>
</dbReference>
<evidence type="ECO:0000313" key="6">
    <source>
        <dbReference type="Proteomes" id="UP000503399"/>
    </source>
</evidence>
<dbReference type="GO" id="GO:0043565">
    <property type="term" value="F:sequence-specific DNA binding"/>
    <property type="evidence" value="ECO:0007669"/>
    <property type="project" value="InterPro"/>
</dbReference>
<keyword evidence="1" id="KW-0805">Transcription regulation</keyword>
<dbReference type="KEGG" id="hfv:R50_1379"/>
<dbReference type="PROSITE" id="PS50956">
    <property type="entry name" value="HTH_ASNC_2"/>
    <property type="match status" value="1"/>
</dbReference>
<dbReference type="InterPro" id="IPR019888">
    <property type="entry name" value="Tscrpt_reg_AsnC-like"/>
</dbReference>
<dbReference type="InterPro" id="IPR011991">
    <property type="entry name" value="ArsR-like_HTH"/>
</dbReference>
<proteinExistence type="predicted"/>
<accession>A0A6F8ZHF4</accession>
<dbReference type="Pfam" id="PF13404">
    <property type="entry name" value="HTH_AsnC-type"/>
    <property type="match status" value="1"/>
</dbReference>
<evidence type="ECO:0000313" key="5">
    <source>
        <dbReference type="EMBL" id="CAB1128885.1"/>
    </source>
</evidence>
<dbReference type="InterPro" id="IPR036388">
    <property type="entry name" value="WH-like_DNA-bd_sf"/>
</dbReference>
<evidence type="ECO:0000259" key="4">
    <source>
        <dbReference type="PROSITE" id="PS50956"/>
    </source>
</evidence>
<evidence type="ECO:0000256" key="2">
    <source>
        <dbReference type="ARBA" id="ARBA00023125"/>
    </source>
</evidence>
<dbReference type="PANTHER" id="PTHR30154">
    <property type="entry name" value="LEUCINE-RESPONSIVE REGULATORY PROTEIN"/>
    <property type="match status" value="1"/>
</dbReference>
<dbReference type="AlphaFoldDB" id="A0A6F8ZHF4"/>
<dbReference type="GO" id="GO:0043200">
    <property type="term" value="P:response to amino acid"/>
    <property type="evidence" value="ECO:0007669"/>
    <property type="project" value="TreeGrafter"/>
</dbReference>
<dbReference type="GO" id="GO:0005829">
    <property type="term" value="C:cytosol"/>
    <property type="evidence" value="ECO:0007669"/>
    <property type="project" value="TreeGrafter"/>
</dbReference>
<dbReference type="Proteomes" id="UP000503399">
    <property type="component" value="Chromosome"/>
</dbReference>
<dbReference type="InterPro" id="IPR036390">
    <property type="entry name" value="WH_DNA-bd_sf"/>
</dbReference>
<dbReference type="InterPro" id="IPR000485">
    <property type="entry name" value="AsnC-type_HTH_dom"/>
</dbReference>
<dbReference type="SUPFAM" id="SSF46785">
    <property type="entry name" value="Winged helix' DNA-binding domain"/>
    <property type="match status" value="1"/>
</dbReference>
<evidence type="ECO:0000256" key="3">
    <source>
        <dbReference type="ARBA" id="ARBA00023163"/>
    </source>
</evidence>
<sequence>MTAETQSPYAVDALDRQLMQYLVDDARIPVEELGRRLGLAPTAVEQRIAKLERIGIIKAYRAVVDPYLYSLYFFENGPLGPGRR</sequence>
<dbReference type="SMART" id="SM00344">
    <property type="entry name" value="HTH_ASNC"/>
    <property type="match status" value="1"/>
</dbReference>
<keyword evidence="6" id="KW-1185">Reference proteome</keyword>
<evidence type="ECO:0000256" key="1">
    <source>
        <dbReference type="ARBA" id="ARBA00023015"/>
    </source>
</evidence>
<protein>
    <recommendedName>
        <fullName evidence="4">HTH asnC-type domain-containing protein</fullName>
    </recommendedName>
</protein>
<keyword evidence="3" id="KW-0804">Transcription</keyword>
<dbReference type="PRINTS" id="PR00033">
    <property type="entry name" value="HTHASNC"/>
</dbReference>
<name>A0A6F8ZHF4_9FIRM</name>
<dbReference type="CDD" id="cd00090">
    <property type="entry name" value="HTH_ARSR"/>
    <property type="match status" value="1"/>
</dbReference>
<organism evidence="5 6">
    <name type="scientific">Candidatus Hydrogenisulfobacillus filiaventi</name>
    <dbReference type="NCBI Taxonomy" id="2707344"/>
    <lineage>
        <taxon>Bacteria</taxon>
        <taxon>Bacillati</taxon>
        <taxon>Bacillota</taxon>
        <taxon>Clostridia</taxon>
        <taxon>Eubacteriales</taxon>
        <taxon>Clostridiales Family XVII. Incertae Sedis</taxon>
        <taxon>Candidatus Hydrogenisulfobacillus</taxon>
    </lineage>
</organism>
<gene>
    <name evidence="5" type="ORF">R50_1379</name>
</gene>
<reference evidence="5 6" key="1">
    <citation type="submission" date="2020-02" db="EMBL/GenBank/DDBJ databases">
        <authorList>
            <person name="Hogendoorn C."/>
        </authorList>
    </citation>
    <scope>NUCLEOTIDE SEQUENCE [LARGE SCALE GENOMIC DNA]</scope>
    <source>
        <strain evidence="5">R501</strain>
    </source>
</reference>
<dbReference type="Gene3D" id="1.10.10.10">
    <property type="entry name" value="Winged helix-like DNA-binding domain superfamily/Winged helix DNA-binding domain"/>
    <property type="match status" value="1"/>
</dbReference>